<comment type="similarity">
    <text evidence="1">Belongs to the isochorismatase family.</text>
</comment>
<dbReference type="STRING" id="1399860.A0A2C5YF78"/>
<feature type="compositionally biased region" description="Polar residues" evidence="2">
    <location>
        <begin position="86"/>
        <end position="97"/>
    </location>
</feature>
<dbReference type="Gene3D" id="2.60.120.590">
    <property type="entry name" value="Alpha-ketoglutarate-dependent dioxygenase AlkB-like"/>
    <property type="match status" value="1"/>
</dbReference>
<dbReference type="SUPFAM" id="SSF52499">
    <property type="entry name" value="Isochorismatase-like hydrolases"/>
    <property type="match status" value="1"/>
</dbReference>
<dbReference type="CDD" id="cd00431">
    <property type="entry name" value="cysteine_hydrolases"/>
    <property type="match status" value="1"/>
</dbReference>
<feature type="compositionally biased region" description="Basic and acidic residues" evidence="2">
    <location>
        <begin position="328"/>
        <end position="350"/>
    </location>
</feature>
<evidence type="ECO:0000313" key="4">
    <source>
        <dbReference type="EMBL" id="PHH67387.1"/>
    </source>
</evidence>
<dbReference type="InterPro" id="IPR036380">
    <property type="entry name" value="Isochorismatase-like_sf"/>
</dbReference>
<evidence type="ECO:0000256" key="1">
    <source>
        <dbReference type="ARBA" id="ARBA00006336"/>
    </source>
</evidence>
<protein>
    <recommendedName>
        <fullName evidence="3">Fe2OG dioxygenase domain-containing protein</fullName>
    </recommendedName>
</protein>
<dbReference type="InterPro" id="IPR005123">
    <property type="entry name" value="Oxoglu/Fe-dep_dioxygenase_dom"/>
</dbReference>
<sequence length="898" mass="96697">MFAFDAAALPQLKTRRALVVIDLQNDFVGPDAVLPVTDPPDLVGRTLALVDGFRAAAAGDVVWVRSVFDAPRRVDEEPIVACDASLPSSSQRLQSGHSCSSSQAGGRSSRAHGEAPRRSGDGPPRGAEATSRGRPEAEDQQADAEASCPDPEAFLSHSSPACVQPLTAGAEFPRAVARAIRPRDTVLCKSGYSAFNSTGLLRLLRAKMVMHVFICGSLANIGVHATAMDAAGHGMAITLVEDCCGWRSDWRRMRALRRLVQVTGCDVASCHEVMQAVQSDGGSEAAKQDEMRQEAQQGEVKQEAQQDDEVKQGQAIKAEIKQGQAIKADIKKKEAERPEDAQQETGRPDTAKPPASHQQQPTKKASDSSPASSSDSSSSEMARPLMGLRLASDSSKETQGHGDADSQAPGAAALADGDDGDEERGQEAAADDSSDSASASAQGGLCEGDMDVIDNVLPPWLEQGVFERLRAEVQWQTMSHQGGPVPRLVAIQGLVCDSVVPVYRHPADEMPPLLPFSPTVAAICAEAERVVGHDLNHALIQLYRGGDDYISEHSDKTLDIARGSYIANVSLGAQRTMFLRTKRAFKTSCPRAIQRARLAHNSLCRMGPQTNMKWLHAIRPDRRSESDKTAAERAHGGARISLTLRLVATFIAPHPLRIWGQGATAKSRHAARPVVEADDDACAAMLRAFGTENHSPEFDWQAVYGAGFDVLHVRSAPRLFASADGLANLRVRLMLAELGVRYAPNGPCALAMRYIDNDAARSVIDGEEAILLYLDARHAHSASPPVLAQRFTLLQRAFYMARILRAQNAIDPDDASPNTLAPGANLWPPALDAPLDACNKSLTCPFAPPCVADFALWPLLHTLVASFSRERVFARRHVLARYYAEFAARESVGRVLDA</sequence>
<dbReference type="InterPro" id="IPR000868">
    <property type="entry name" value="Isochorismatase-like_dom"/>
</dbReference>
<dbReference type="Gene3D" id="3.40.50.850">
    <property type="entry name" value="Isochorismatase-like"/>
    <property type="match status" value="1"/>
</dbReference>
<feature type="compositionally biased region" description="Low complexity" evidence="2">
    <location>
        <begin position="367"/>
        <end position="379"/>
    </location>
</feature>
<feature type="region of interest" description="Disordered" evidence="2">
    <location>
        <begin position="279"/>
        <end position="446"/>
    </location>
</feature>
<dbReference type="Pfam" id="PF13532">
    <property type="entry name" value="2OG-FeII_Oxy_2"/>
    <property type="match status" value="1"/>
</dbReference>
<proteinExistence type="inferred from homology"/>
<comment type="caution">
    <text evidence="4">The sequence shown here is derived from an EMBL/GenBank/DDBJ whole genome shotgun (WGS) entry which is preliminary data.</text>
</comment>
<dbReference type="GO" id="GO:0051213">
    <property type="term" value="F:dioxygenase activity"/>
    <property type="evidence" value="ECO:0007669"/>
    <property type="project" value="InterPro"/>
</dbReference>
<dbReference type="Proteomes" id="UP000226192">
    <property type="component" value="Unassembled WGS sequence"/>
</dbReference>
<dbReference type="InterPro" id="IPR037151">
    <property type="entry name" value="AlkB-like_sf"/>
</dbReference>
<dbReference type="SUPFAM" id="SSF51197">
    <property type="entry name" value="Clavaminate synthase-like"/>
    <property type="match status" value="1"/>
</dbReference>
<dbReference type="PROSITE" id="PS51471">
    <property type="entry name" value="FE2OG_OXY"/>
    <property type="match status" value="1"/>
</dbReference>
<gene>
    <name evidence="4" type="ORF">CDD81_157</name>
</gene>
<name>A0A2C5YF78_9HYPO</name>
<dbReference type="Pfam" id="PF24470">
    <property type="entry name" value="Thiored_Isochorism"/>
    <property type="match status" value="1"/>
</dbReference>
<keyword evidence="5" id="KW-1185">Reference proteome</keyword>
<feature type="region of interest" description="Disordered" evidence="2">
    <location>
        <begin position="85"/>
        <end position="153"/>
    </location>
</feature>
<evidence type="ECO:0000256" key="2">
    <source>
        <dbReference type="SAM" id="MobiDB-lite"/>
    </source>
</evidence>
<feature type="compositionally biased region" description="Basic and acidic residues" evidence="2">
    <location>
        <begin position="300"/>
        <end position="311"/>
    </location>
</feature>
<dbReference type="OrthoDB" id="445341at2759"/>
<dbReference type="Pfam" id="PF00857">
    <property type="entry name" value="Isochorismatase"/>
    <property type="match status" value="1"/>
</dbReference>
<dbReference type="GO" id="GO:0006307">
    <property type="term" value="P:DNA alkylation repair"/>
    <property type="evidence" value="ECO:0007669"/>
    <property type="project" value="InterPro"/>
</dbReference>
<feature type="domain" description="Fe2OG dioxygenase" evidence="3">
    <location>
        <begin position="534"/>
        <end position="648"/>
    </location>
</feature>
<dbReference type="EMBL" id="NJET01000001">
    <property type="protein sequence ID" value="PHH67387.1"/>
    <property type="molecule type" value="Genomic_DNA"/>
</dbReference>
<dbReference type="InterPro" id="IPR057088">
    <property type="entry name" value="GLRG_09195_Thiored"/>
</dbReference>
<feature type="compositionally biased region" description="Acidic residues" evidence="2">
    <location>
        <begin position="416"/>
        <end position="434"/>
    </location>
</feature>
<dbReference type="InterPro" id="IPR027450">
    <property type="entry name" value="AlkB-like"/>
</dbReference>
<dbReference type="PANTHER" id="PTHR31212">
    <property type="entry name" value="ALPHA-KETOGLUTARATE-DEPENDENT DIOXYGENASE ALKB HOMOLOG 3"/>
    <property type="match status" value="1"/>
</dbReference>
<accession>A0A2C5YF78</accession>
<dbReference type="InterPro" id="IPR032854">
    <property type="entry name" value="ALKBH3"/>
</dbReference>
<feature type="compositionally biased region" description="Basic and acidic residues" evidence="2">
    <location>
        <begin position="111"/>
        <end position="120"/>
    </location>
</feature>
<evidence type="ECO:0000313" key="5">
    <source>
        <dbReference type="Proteomes" id="UP000226192"/>
    </source>
</evidence>
<feature type="compositionally biased region" description="Basic and acidic residues" evidence="2">
    <location>
        <begin position="394"/>
        <end position="404"/>
    </location>
</feature>
<reference evidence="4 5" key="1">
    <citation type="submission" date="2017-06" db="EMBL/GenBank/DDBJ databases">
        <title>Ant-infecting Ophiocordyceps genomes reveal a high diversity of potential behavioral manipulation genes and a possible major role for enterotoxins.</title>
        <authorList>
            <person name="De Bekker C."/>
            <person name="Evans H.C."/>
            <person name="Brachmann A."/>
            <person name="Hughes D.P."/>
        </authorList>
    </citation>
    <scope>NUCLEOTIDE SEQUENCE [LARGE SCALE GENOMIC DNA]</scope>
    <source>
        <strain evidence="4 5">Map64</strain>
    </source>
</reference>
<feature type="compositionally biased region" description="Low complexity" evidence="2">
    <location>
        <begin position="405"/>
        <end position="415"/>
    </location>
</feature>
<dbReference type="PANTHER" id="PTHR31212:SF5">
    <property type="entry name" value="ISOCHORISMATASE FAMILY PROTEIN FAMILY (AFU_ORTHOLOGUE AFUA_3G14500)"/>
    <property type="match status" value="1"/>
</dbReference>
<feature type="compositionally biased region" description="Low complexity" evidence="2">
    <location>
        <begin position="98"/>
        <end position="108"/>
    </location>
</feature>
<organism evidence="4 5">
    <name type="scientific">Ophiocordyceps australis</name>
    <dbReference type="NCBI Taxonomy" id="1399860"/>
    <lineage>
        <taxon>Eukaryota</taxon>
        <taxon>Fungi</taxon>
        <taxon>Dikarya</taxon>
        <taxon>Ascomycota</taxon>
        <taxon>Pezizomycotina</taxon>
        <taxon>Sordariomycetes</taxon>
        <taxon>Hypocreomycetidae</taxon>
        <taxon>Hypocreales</taxon>
        <taxon>Ophiocordycipitaceae</taxon>
        <taxon>Ophiocordyceps</taxon>
    </lineage>
</organism>
<evidence type="ECO:0000259" key="3">
    <source>
        <dbReference type="PROSITE" id="PS51471"/>
    </source>
</evidence>
<dbReference type="AlphaFoldDB" id="A0A2C5YF78"/>